<sequence length="67" mass="7298">MTVHSTAMQSSVLTVKHKNRTSSHTVKQHTVNPLITPHVNPFLTSAISTMLVLFISIDHCIGVTGCQ</sequence>
<feature type="region of interest" description="Disordered" evidence="1">
    <location>
        <begin position="1"/>
        <end position="29"/>
    </location>
</feature>
<evidence type="ECO:0000313" key="3">
    <source>
        <dbReference type="Proteomes" id="UP001162483"/>
    </source>
</evidence>
<evidence type="ECO:0000313" key="2">
    <source>
        <dbReference type="EMBL" id="CAI9543518.1"/>
    </source>
</evidence>
<protein>
    <submittedName>
        <fullName evidence="2">Uncharacterized protein</fullName>
    </submittedName>
</protein>
<organism evidence="2 3">
    <name type="scientific">Staurois parvus</name>
    <dbReference type="NCBI Taxonomy" id="386267"/>
    <lineage>
        <taxon>Eukaryota</taxon>
        <taxon>Metazoa</taxon>
        <taxon>Chordata</taxon>
        <taxon>Craniata</taxon>
        <taxon>Vertebrata</taxon>
        <taxon>Euteleostomi</taxon>
        <taxon>Amphibia</taxon>
        <taxon>Batrachia</taxon>
        <taxon>Anura</taxon>
        <taxon>Neobatrachia</taxon>
        <taxon>Ranoidea</taxon>
        <taxon>Ranidae</taxon>
        <taxon>Staurois</taxon>
    </lineage>
</organism>
<gene>
    <name evidence="2" type="ORF">SPARVUS_LOCUS2300516</name>
</gene>
<proteinExistence type="predicted"/>
<reference evidence="2" key="1">
    <citation type="submission" date="2023-05" db="EMBL/GenBank/DDBJ databases">
        <authorList>
            <person name="Stuckert A."/>
        </authorList>
    </citation>
    <scope>NUCLEOTIDE SEQUENCE</scope>
</reference>
<comment type="caution">
    <text evidence="2">The sequence shown here is derived from an EMBL/GenBank/DDBJ whole genome shotgun (WGS) entry which is preliminary data.</text>
</comment>
<name>A0ABN9B7K9_9NEOB</name>
<evidence type="ECO:0000256" key="1">
    <source>
        <dbReference type="SAM" id="MobiDB-lite"/>
    </source>
</evidence>
<dbReference type="Proteomes" id="UP001162483">
    <property type="component" value="Unassembled WGS sequence"/>
</dbReference>
<accession>A0ABN9B7K9</accession>
<dbReference type="EMBL" id="CATNWA010002679">
    <property type="protein sequence ID" value="CAI9543518.1"/>
    <property type="molecule type" value="Genomic_DNA"/>
</dbReference>
<feature type="compositionally biased region" description="Polar residues" evidence="1">
    <location>
        <begin position="1"/>
        <end position="13"/>
    </location>
</feature>
<keyword evidence="3" id="KW-1185">Reference proteome</keyword>